<reference evidence="1" key="1">
    <citation type="submission" date="2023-07" db="EMBL/GenBank/DDBJ databases">
        <title>Sequencing the genomes of 1000 actinobacteria strains.</title>
        <authorList>
            <person name="Klenk H.-P."/>
        </authorList>
    </citation>
    <scope>NUCLEOTIDE SEQUENCE</scope>
    <source>
        <strain evidence="1">DSM 107476</strain>
    </source>
</reference>
<gene>
    <name evidence="1" type="ORF">J2S39_001615</name>
</gene>
<dbReference type="Proteomes" id="UP001180840">
    <property type="component" value="Unassembled WGS sequence"/>
</dbReference>
<evidence type="ECO:0008006" key="3">
    <source>
        <dbReference type="Google" id="ProtNLM"/>
    </source>
</evidence>
<accession>A0ABU1ZYC7</accession>
<comment type="caution">
    <text evidence="1">The sequence shown here is derived from an EMBL/GenBank/DDBJ whole genome shotgun (WGS) entry which is preliminary data.</text>
</comment>
<protein>
    <recommendedName>
        <fullName evidence="3">RiboL-PSP-HEPN domain-containing protein</fullName>
    </recommendedName>
</protein>
<evidence type="ECO:0000313" key="2">
    <source>
        <dbReference type="Proteomes" id="UP001180840"/>
    </source>
</evidence>
<dbReference type="EMBL" id="JAVDXZ010000001">
    <property type="protein sequence ID" value="MDR7329939.1"/>
    <property type="molecule type" value="Genomic_DNA"/>
</dbReference>
<proteinExistence type="predicted"/>
<dbReference type="RefSeq" id="WP_290195171.1">
    <property type="nucleotide sequence ID" value="NZ_CP047654.1"/>
</dbReference>
<sequence>MSKFEEELDSLGKHLKATYSIATSSTETPPSWLQNSLSDETADLLASKLRNGIFLSNFTAFEAFVKAGCDELLRKIDDANSSHDSMSESQISEAVHRLSDAIKSIPKWLSRNEREREVYQLSKILNEGFETRVFKLPSSVYFLGSNVTFTNLKDFATSVKRISPIKPPLKGLQLGDVTSATLRLITPYRLAPTTKRDQFERCMDELGAIRNKVAHDADFSLQISDLLTQTRLLEAVAKAWHVWISFEIWRLQLDMENSIFSTTIEFEGNNLRLSLDYSRGSSERMSIEHVA</sequence>
<keyword evidence="2" id="KW-1185">Reference proteome</keyword>
<organism evidence="1 2">
    <name type="scientific">Corynebacterium guangdongense</name>
    <dbReference type="NCBI Taxonomy" id="1783348"/>
    <lineage>
        <taxon>Bacteria</taxon>
        <taxon>Bacillati</taxon>
        <taxon>Actinomycetota</taxon>
        <taxon>Actinomycetes</taxon>
        <taxon>Mycobacteriales</taxon>
        <taxon>Corynebacteriaceae</taxon>
        <taxon>Corynebacterium</taxon>
    </lineage>
</organism>
<evidence type="ECO:0000313" key="1">
    <source>
        <dbReference type="EMBL" id="MDR7329939.1"/>
    </source>
</evidence>
<name>A0ABU1ZYC7_9CORY</name>